<proteinExistence type="inferred from homology"/>
<evidence type="ECO:0000256" key="1">
    <source>
        <dbReference type="ARBA" id="ARBA00007692"/>
    </source>
</evidence>
<dbReference type="Proteomes" id="UP001417504">
    <property type="component" value="Unassembled WGS sequence"/>
</dbReference>
<keyword evidence="4" id="KW-0175">Coiled coil</keyword>
<comment type="similarity">
    <text evidence="1">Belongs to the mTERF family.</text>
</comment>
<dbReference type="PANTHER" id="PTHR13068">
    <property type="entry name" value="CGI-12 PROTEIN-RELATED"/>
    <property type="match status" value="1"/>
</dbReference>
<dbReference type="GO" id="GO:0003676">
    <property type="term" value="F:nucleic acid binding"/>
    <property type="evidence" value="ECO:0007669"/>
    <property type="project" value="InterPro"/>
</dbReference>
<comment type="caution">
    <text evidence="5">The sequence shown here is derived from an EMBL/GenBank/DDBJ whole genome shotgun (WGS) entry which is preliminary data.</text>
</comment>
<protein>
    <submittedName>
        <fullName evidence="5">Uncharacterized protein</fullName>
    </submittedName>
</protein>
<keyword evidence="3" id="KW-0809">Transit peptide</keyword>
<dbReference type="Pfam" id="PF02536">
    <property type="entry name" value="mTERF"/>
    <property type="match status" value="1"/>
</dbReference>
<dbReference type="EMBL" id="JBBNAE010000009">
    <property type="protein sequence ID" value="KAK9095748.1"/>
    <property type="molecule type" value="Genomic_DNA"/>
</dbReference>
<organism evidence="5 6">
    <name type="scientific">Stephania japonica</name>
    <dbReference type="NCBI Taxonomy" id="461633"/>
    <lineage>
        <taxon>Eukaryota</taxon>
        <taxon>Viridiplantae</taxon>
        <taxon>Streptophyta</taxon>
        <taxon>Embryophyta</taxon>
        <taxon>Tracheophyta</taxon>
        <taxon>Spermatophyta</taxon>
        <taxon>Magnoliopsida</taxon>
        <taxon>Ranunculales</taxon>
        <taxon>Menispermaceae</taxon>
        <taxon>Menispermoideae</taxon>
        <taxon>Cissampelideae</taxon>
        <taxon>Stephania</taxon>
    </lineage>
</organism>
<reference evidence="5 6" key="1">
    <citation type="submission" date="2024-01" db="EMBL/GenBank/DDBJ databases">
        <title>Genome assemblies of Stephania.</title>
        <authorList>
            <person name="Yang L."/>
        </authorList>
    </citation>
    <scope>NUCLEOTIDE SEQUENCE [LARGE SCALE GENOMIC DNA]</scope>
    <source>
        <strain evidence="5">QJT</strain>
        <tissue evidence="5">Leaf</tissue>
    </source>
</reference>
<keyword evidence="2" id="KW-0805">Transcription regulation</keyword>
<dbReference type="AlphaFoldDB" id="A0AAP0ES82"/>
<keyword evidence="2" id="KW-0806">Transcription termination</keyword>
<evidence type="ECO:0000256" key="3">
    <source>
        <dbReference type="ARBA" id="ARBA00022946"/>
    </source>
</evidence>
<keyword evidence="6" id="KW-1185">Reference proteome</keyword>
<evidence type="ECO:0000256" key="2">
    <source>
        <dbReference type="ARBA" id="ARBA00022472"/>
    </source>
</evidence>
<evidence type="ECO:0000313" key="6">
    <source>
        <dbReference type="Proteomes" id="UP001417504"/>
    </source>
</evidence>
<feature type="coiled-coil region" evidence="4">
    <location>
        <begin position="574"/>
        <end position="601"/>
    </location>
</feature>
<accession>A0AAP0ES82</accession>
<dbReference type="PANTHER" id="PTHR13068:SF5">
    <property type="entry name" value="TRANSCRIPTION TERMINATION FACTOR MTERF6, CHLOROPLASTIC_MITOCHONDRIAL"/>
    <property type="match status" value="1"/>
</dbReference>
<gene>
    <name evidence="5" type="ORF">Sjap_021245</name>
</gene>
<evidence type="ECO:0000313" key="5">
    <source>
        <dbReference type="EMBL" id="KAK9095748.1"/>
    </source>
</evidence>
<dbReference type="Gene3D" id="1.25.70.10">
    <property type="entry name" value="Transcription termination factor 3, mitochondrial"/>
    <property type="match status" value="1"/>
</dbReference>
<dbReference type="GO" id="GO:0006353">
    <property type="term" value="P:DNA-templated transcription termination"/>
    <property type="evidence" value="ECO:0007669"/>
    <property type="project" value="UniProtKB-KW"/>
</dbReference>
<dbReference type="InterPro" id="IPR038538">
    <property type="entry name" value="MTERF_sf"/>
</dbReference>
<name>A0AAP0ES82_9MAGN</name>
<dbReference type="InterPro" id="IPR003690">
    <property type="entry name" value="MTERF"/>
</dbReference>
<sequence length="701" mass="78803">MEEVGNGNNGGIERFLRERGVDEKSINDMLCRCKRLRGVEAERAAQNWSYFNTTLGIPHRKLPSLLLKCPKLLALDLHRQIIPTAHCLLALASKPSHLTSAITKFPHILSHSVQHKLCPLLAFLESLGVPNTKVGKILLLNPRLISYSIHSKLTPVVDFLSTIGLYKDGMIAALLLKGLALNFPQVLCRDVDKVLRPNFAFLKDSGFRDAQVVALVTAYPPILIKSIRNSLAPRIKFLVEVMGRHIDEVVEYPDFFRHGLKKRLESRHRLLKQNNIVCSLSEMLDGNHNKFASKFGFIKSDEGTGYGLTGTAKQFHYQAHSACRELLYLDFGISSDDGSWVGSVPYDYFREAATRTPIEALLNGKTLTTIVFFLDETFEEIAYDMSTTVADAVEEFAGIIKLSAYSSFSLSECCKVVAGSKSPELGNGNLSKDEARQQFLQILRDLPYGNSVFFSGRKIDDPIGFLPGRIMLGINKRGLIKQLRDIMQFGSSNTAVFFKMRRKFFQGHPSVEEMIVKRDRLLGITANDSGNSTMASYSYNYGRFEDSYYHGVNGVADIYESMRNQPSRDIIRFLLESEQDMDLTEKELDQWIEQKDQEAEEEMKSILQNISAEIVSAIPLKSVKVIGVTPVEDYYSETTQELEVFLSVVDIIIAKDEEEENEMKIEVPNELPILKEGMHASLPKAEDAPFIVDILKGEGIM</sequence>
<evidence type="ECO:0000256" key="4">
    <source>
        <dbReference type="SAM" id="Coils"/>
    </source>
</evidence>
<dbReference type="SMART" id="SM00733">
    <property type="entry name" value="Mterf"/>
    <property type="match status" value="6"/>
</dbReference>
<keyword evidence="2" id="KW-0804">Transcription</keyword>